<proteinExistence type="predicted"/>
<organism evidence="1 2">
    <name type="scientific">Alishewanella longhuensis</name>
    <dbReference type="NCBI Taxonomy" id="1091037"/>
    <lineage>
        <taxon>Bacteria</taxon>
        <taxon>Pseudomonadati</taxon>
        <taxon>Pseudomonadota</taxon>
        <taxon>Gammaproteobacteria</taxon>
        <taxon>Alteromonadales</taxon>
        <taxon>Alteromonadaceae</taxon>
        <taxon>Alishewanella</taxon>
    </lineage>
</organism>
<sequence>MNTVTVKTTLNQITCFIRLSMDNLIELTSLRHSIELRYPDVPGGSVIEPLILHHDDYESFEDALAADFNLISIDSDTWARTGLDESHKRGFAAHVIGLSTIEKICNGTYERFSKLLNETDLEQRITVAITIDSFNYITFGVKSLDSSATSEFKPKFSPECPKLKPVIAEALGAEHGNYQIHEPFNLPLDFNLENDGIYCVVCDYVTDPATAGIAKNVVVAKLLH</sequence>
<evidence type="ECO:0008006" key="3">
    <source>
        <dbReference type="Google" id="ProtNLM"/>
    </source>
</evidence>
<reference evidence="2" key="1">
    <citation type="journal article" date="2019" name="Int. J. Syst. Evol. Microbiol.">
        <title>The Global Catalogue of Microorganisms (GCM) 10K type strain sequencing project: providing services to taxonomists for standard genome sequencing and annotation.</title>
        <authorList>
            <consortium name="The Broad Institute Genomics Platform"/>
            <consortium name="The Broad Institute Genome Sequencing Center for Infectious Disease"/>
            <person name="Wu L."/>
            <person name="Ma J."/>
        </authorList>
    </citation>
    <scope>NUCLEOTIDE SEQUENCE [LARGE SCALE GENOMIC DNA]</scope>
    <source>
        <strain evidence="2">CGMCC 1.7003</strain>
    </source>
</reference>
<protein>
    <recommendedName>
        <fullName evidence="3">DUF1826 domain-containing protein</fullName>
    </recommendedName>
</protein>
<evidence type="ECO:0000313" key="2">
    <source>
        <dbReference type="Proteomes" id="UP000659697"/>
    </source>
</evidence>
<dbReference type="Proteomes" id="UP000659697">
    <property type="component" value="Unassembled WGS sequence"/>
</dbReference>
<accession>A0ABQ3L327</accession>
<dbReference type="EMBL" id="BNAO01000001">
    <property type="protein sequence ID" value="GHG61477.1"/>
    <property type="molecule type" value="Genomic_DNA"/>
</dbReference>
<name>A0ABQ3L327_9ALTE</name>
<evidence type="ECO:0000313" key="1">
    <source>
        <dbReference type="EMBL" id="GHG61477.1"/>
    </source>
</evidence>
<keyword evidence="2" id="KW-1185">Reference proteome</keyword>
<dbReference type="RefSeq" id="WP_189430005.1">
    <property type="nucleotide sequence ID" value="NZ_BNAO01000001.1"/>
</dbReference>
<gene>
    <name evidence="1" type="ORF">GCM10010919_05970</name>
</gene>
<comment type="caution">
    <text evidence="1">The sequence shown here is derived from an EMBL/GenBank/DDBJ whole genome shotgun (WGS) entry which is preliminary data.</text>
</comment>